<comment type="caution">
    <text evidence="1">The sequence shown here is derived from an EMBL/GenBank/DDBJ whole genome shotgun (WGS) entry which is preliminary data.</text>
</comment>
<dbReference type="SMART" id="SM00028">
    <property type="entry name" value="TPR"/>
    <property type="match status" value="2"/>
</dbReference>
<name>A0ABN8URC4_9GAMM</name>
<evidence type="ECO:0000313" key="2">
    <source>
        <dbReference type="Proteomes" id="UP001152485"/>
    </source>
</evidence>
<proteinExistence type="predicted"/>
<sequence length="328" mass="37136">MSITALLLSSWLMSSVSTVQLSELQSLSTSEPEKALKLYEQLLKLAQKEADQEAVVTLHLEGVLAALNARDWSTFTTIVEQLYSADLSFFMGPVQFNLLTRIGVAYRYNNQLEQARIHYKCALRQSASDLELTLLKVNLAIVYRLSDQPAMAFQLISSIDEHQLSTKVKAGYSVVRGNTLAAMGEHVRALSYFEKAHLLYVKNKDRRAEVLIQLNIMSAALAQQSFDKFSKYRKGYELLLHQHGLKPPLFLQWLDLIEKVMKSGRMTLEDEKWVKNNVIELSEQGYGMGIKAHLTTIEAMHLYPTRPPSRQGENALPEFLGKPWCSAL</sequence>
<dbReference type="EMBL" id="CAMAPD010000011">
    <property type="protein sequence ID" value="CAH9061300.1"/>
    <property type="molecule type" value="Genomic_DNA"/>
</dbReference>
<gene>
    <name evidence="1" type="ORF">PSECIP111951_02459</name>
</gene>
<dbReference type="RefSeq" id="WP_261593681.1">
    <property type="nucleotide sequence ID" value="NZ_CAMAPD010000011.1"/>
</dbReference>
<evidence type="ECO:0000313" key="1">
    <source>
        <dbReference type="EMBL" id="CAH9061300.1"/>
    </source>
</evidence>
<dbReference type="InterPro" id="IPR011990">
    <property type="entry name" value="TPR-like_helical_dom_sf"/>
</dbReference>
<protein>
    <recommendedName>
        <fullName evidence="3">Tetratricopeptide repeat protein</fullName>
    </recommendedName>
</protein>
<dbReference type="InterPro" id="IPR019734">
    <property type="entry name" value="TPR_rpt"/>
</dbReference>
<reference evidence="1 2" key="1">
    <citation type="submission" date="2022-07" db="EMBL/GenBank/DDBJ databases">
        <authorList>
            <person name="Criscuolo A."/>
        </authorList>
    </citation>
    <scope>NUCLEOTIDE SEQUENCE [LARGE SCALE GENOMIC DNA]</scope>
    <source>
        <strain evidence="2">CIP 111951</strain>
    </source>
</reference>
<organism evidence="1 2">
    <name type="scientific">Pseudoalteromonas holothuriae</name>
    <dbReference type="NCBI Taxonomy" id="2963714"/>
    <lineage>
        <taxon>Bacteria</taxon>
        <taxon>Pseudomonadati</taxon>
        <taxon>Pseudomonadota</taxon>
        <taxon>Gammaproteobacteria</taxon>
        <taxon>Alteromonadales</taxon>
        <taxon>Pseudoalteromonadaceae</taxon>
        <taxon>Pseudoalteromonas</taxon>
    </lineage>
</organism>
<accession>A0ABN8URC4</accession>
<dbReference type="Proteomes" id="UP001152485">
    <property type="component" value="Unassembled WGS sequence"/>
</dbReference>
<dbReference type="Gene3D" id="1.25.40.10">
    <property type="entry name" value="Tetratricopeptide repeat domain"/>
    <property type="match status" value="1"/>
</dbReference>
<dbReference type="SUPFAM" id="SSF48452">
    <property type="entry name" value="TPR-like"/>
    <property type="match status" value="1"/>
</dbReference>
<evidence type="ECO:0008006" key="3">
    <source>
        <dbReference type="Google" id="ProtNLM"/>
    </source>
</evidence>